<dbReference type="AlphaFoldDB" id="A0ABD6D8D2"/>
<dbReference type="SUPFAM" id="SSF56317">
    <property type="entry name" value="Carbon-nitrogen hydrolase"/>
    <property type="match status" value="1"/>
</dbReference>
<proteinExistence type="predicted"/>
<dbReference type="InterPro" id="IPR001110">
    <property type="entry name" value="UPF0012_CS"/>
</dbReference>
<reference evidence="2 3" key="1">
    <citation type="journal article" date="2019" name="Int. J. Syst. Evol. Microbiol.">
        <title>The Global Catalogue of Microorganisms (GCM) 10K type strain sequencing project: providing services to taxonomists for standard genome sequencing and annotation.</title>
        <authorList>
            <consortium name="The Broad Institute Genomics Platform"/>
            <consortium name="The Broad Institute Genome Sequencing Center for Infectious Disease"/>
            <person name="Wu L."/>
            <person name="Ma J."/>
        </authorList>
    </citation>
    <scope>NUCLEOTIDE SEQUENCE [LARGE SCALE GENOMIC DNA]</scope>
    <source>
        <strain evidence="2 3">CGMCC 1.10593</strain>
    </source>
</reference>
<evidence type="ECO:0000313" key="3">
    <source>
        <dbReference type="Proteomes" id="UP001597052"/>
    </source>
</evidence>
<dbReference type="PANTHER" id="PTHR23088">
    <property type="entry name" value="NITRILASE-RELATED"/>
    <property type="match status" value="1"/>
</dbReference>
<keyword evidence="3" id="KW-1185">Reference proteome</keyword>
<sequence length="271" mass="29282">MDLALAQLEIEPGEIEANLARAAEAVAAAATEGADLVVLPEQFVVGFFAFDDYPTHAAGLDDPLFDRLAAMAADNDVGLVAGTTVEDLAASAAAGYDVPATEGYANTAVFFDRDGNQRGVYRKHHLFGYESAESELLVPGQQLPTVDFEGLTVGMTTCYDLRFPELYRRLVDKGVELIVVPSAWPYPRVEHWKTLGRARAIENLCYVATTNGSGTFPDAETTLCGRSTVYDPWGTTVGSVGDEPTRLTVSVDPQQVRDVRGSFPALDDRRD</sequence>
<dbReference type="PANTHER" id="PTHR23088:SF27">
    <property type="entry name" value="DEAMINATED GLUTATHIONE AMIDASE"/>
    <property type="match status" value="1"/>
</dbReference>
<dbReference type="GO" id="GO:0016787">
    <property type="term" value="F:hydrolase activity"/>
    <property type="evidence" value="ECO:0007669"/>
    <property type="project" value="UniProtKB-KW"/>
</dbReference>
<evidence type="ECO:0000259" key="1">
    <source>
        <dbReference type="PROSITE" id="PS50263"/>
    </source>
</evidence>
<gene>
    <name evidence="2" type="ORF">ACFSBW_10660</name>
</gene>
<dbReference type="Pfam" id="PF00795">
    <property type="entry name" value="CN_hydrolase"/>
    <property type="match status" value="1"/>
</dbReference>
<dbReference type="InterPro" id="IPR003010">
    <property type="entry name" value="C-N_Hydrolase"/>
</dbReference>
<comment type="caution">
    <text evidence="2">The sequence shown here is derived from an EMBL/GenBank/DDBJ whole genome shotgun (WGS) entry which is preliminary data.</text>
</comment>
<dbReference type="PROSITE" id="PS01227">
    <property type="entry name" value="UPF0012"/>
    <property type="match status" value="1"/>
</dbReference>
<dbReference type="PROSITE" id="PS50263">
    <property type="entry name" value="CN_HYDROLASE"/>
    <property type="match status" value="1"/>
</dbReference>
<dbReference type="InterPro" id="IPR036526">
    <property type="entry name" value="C-N_Hydrolase_sf"/>
</dbReference>
<dbReference type="EMBL" id="JBHUDM010000002">
    <property type="protein sequence ID" value="MFD1642332.1"/>
    <property type="molecule type" value="Genomic_DNA"/>
</dbReference>
<keyword evidence="2" id="KW-0378">Hydrolase</keyword>
<feature type="domain" description="CN hydrolase" evidence="1">
    <location>
        <begin position="1"/>
        <end position="253"/>
    </location>
</feature>
<dbReference type="RefSeq" id="WP_256395298.1">
    <property type="nucleotide sequence ID" value="NZ_JANHDJ010000002.1"/>
</dbReference>
<evidence type="ECO:0000313" key="2">
    <source>
        <dbReference type="EMBL" id="MFD1642332.1"/>
    </source>
</evidence>
<dbReference type="Proteomes" id="UP001597052">
    <property type="component" value="Unassembled WGS sequence"/>
</dbReference>
<organism evidence="2 3">
    <name type="scientific">Halohasta litorea</name>
    <dbReference type="NCBI Taxonomy" id="869891"/>
    <lineage>
        <taxon>Archaea</taxon>
        <taxon>Methanobacteriati</taxon>
        <taxon>Methanobacteriota</taxon>
        <taxon>Stenosarchaea group</taxon>
        <taxon>Halobacteria</taxon>
        <taxon>Halobacteriales</taxon>
        <taxon>Haloferacaceae</taxon>
        <taxon>Halohasta</taxon>
    </lineage>
</organism>
<name>A0ABD6D8D2_9EURY</name>
<accession>A0ABD6D8D2</accession>
<dbReference type="Gene3D" id="3.60.110.10">
    <property type="entry name" value="Carbon-nitrogen hydrolase"/>
    <property type="match status" value="1"/>
</dbReference>
<protein>
    <submittedName>
        <fullName evidence="2">Nitrilase-related carbon-nitrogen hydrolase</fullName>
    </submittedName>
</protein>